<dbReference type="EMBL" id="JAACFV010000092">
    <property type="protein sequence ID" value="KAF7506199.1"/>
    <property type="molecule type" value="Genomic_DNA"/>
</dbReference>
<dbReference type="Proteomes" id="UP000606974">
    <property type="component" value="Unassembled WGS sequence"/>
</dbReference>
<name>A0A8H7E0L5_9EURO</name>
<dbReference type="AlphaFoldDB" id="A0A8H7E0L5"/>
<gene>
    <name evidence="2" type="ORF">GJ744_012179</name>
</gene>
<sequence length="323" mass="36008">MYTIATPTGPVTFDQSQYDFSPKTPSPLRTSRNANLMPPPLPPPPPQRSSSPPPLDTKSSPLAPYAPGQQSFSVPQPRRASTPSIFTLTSIPTSTTLMPSNANTKISSSTFASRSRASTPTATLTAHTAAAKDRRRWLFRDRIRKQRDDARFEGRGDQVLHMDFVKERREWEERLKRRAPATAVAEELDGDDDSMEGMDELGIEAGGIVPLTEEEEIEALAQYWLEREDEDEDMRLRENGDEMGGWEEQCQRRRLCDHEGFRSDGSGSYGSDEEDYDQLFMEVISGSQEQGGSGRWPAQRQQGGQNSDLDGDQGQLSSSMDLS</sequence>
<evidence type="ECO:0000313" key="3">
    <source>
        <dbReference type="Proteomes" id="UP000606974"/>
    </source>
</evidence>
<proteinExistence type="predicted"/>
<accession>A0A8H7E0L5</accession>
<reference evidence="2" key="1">
    <citation type="submission" date="2020-02" db="EMBL/GenBank/DDBJ databases">
        <authorList>
            <person name="Palmer J.M."/>
        </authorList>
    </citation>
    <scope>NUCLEOTIDE SEQUENCE</scope>
    <source>
        <strain evidence="2">EPUS1.4</strain>
        <tissue evidence="2">Thallus</tissue>
    </source>
</reference>
<comment type="caution">
    <text evidence="2">The sequence shown here is derived from an EMBL/GenBank/DDBJ whole genome shotgun (WGS) entry which is preliminary data.</text>
</comment>
<feature type="region of interest" description="Disordered" evidence="1">
    <location>
        <begin position="252"/>
        <end position="323"/>
    </location>
</feature>
<feature type="compositionally biased region" description="Polar residues" evidence="1">
    <location>
        <begin position="299"/>
        <end position="323"/>
    </location>
</feature>
<feature type="region of interest" description="Disordered" evidence="1">
    <location>
        <begin position="1"/>
        <end position="87"/>
    </location>
</feature>
<dbReference type="OrthoDB" id="10536085at2759"/>
<feature type="compositionally biased region" description="Pro residues" evidence="1">
    <location>
        <begin position="37"/>
        <end position="55"/>
    </location>
</feature>
<evidence type="ECO:0000313" key="2">
    <source>
        <dbReference type="EMBL" id="KAF7506199.1"/>
    </source>
</evidence>
<evidence type="ECO:0000256" key="1">
    <source>
        <dbReference type="SAM" id="MobiDB-lite"/>
    </source>
</evidence>
<feature type="compositionally biased region" description="Basic and acidic residues" evidence="1">
    <location>
        <begin position="252"/>
        <end position="262"/>
    </location>
</feature>
<keyword evidence="3" id="KW-1185">Reference proteome</keyword>
<organism evidence="2 3">
    <name type="scientific">Endocarpon pusillum</name>
    <dbReference type="NCBI Taxonomy" id="364733"/>
    <lineage>
        <taxon>Eukaryota</taxon>
        <taxon>Fungi</taxon>
        <taxon>Dikarya</taxon>
        <taxon>Ascomycota</taxon>
        <taxon>Pezizomycotina</taxon>
        <taxon>Eurotiomycetes</taxon>
        <taxon>Chaetothyriomycetidae</taxon>
        <taxon>Verrucariales</taxon>
        <taxon>Verrucariaceae</taxon>
        <taxon>Endocarpon</taxon>
    </lineage>
</organism>
<feature type="compositionally biased region" description="Polar residues" evidence="1">
    <location>
        <begin position="68"/>
        <end position="87"/>
    </location>
</feature>
<protein>
    <submittedName>
        <fullName evidence="2">Uncharacterized protein</fullName>
    </submittedName>
</protein>